<accession>A0A0S4TYF1</accession>
<dbReference type="AlphaFoldDB" id="A0A0S4TYF1"/>
<reference evidence="1" key="1">
    <citation type="submission" date="2015-10" db="EMBL/GenBank/DDBJ databases">
        <authorList>
            <person name="Gilbert D.G."/>
        </authorList>
    </citation>
    <scope>NUCLEOTIDE SEQUENCE</scope>
    <source>
        <strain evidence="1">Phyl III-seqv23</strain>
    </source>
</reference>
<evidence type="ECO:0000313" key="1">
    <source>
        <dbReference type="EMBL" id="CUV14709.1"/>
    </source>
</evidence>
<proteinExistence type="predicted"/>
<gene>
    <name evidence="1" type="ORF">RUN39_v1_930006</name>
</gene>
<sequence length="98" mass="10525">MPVVAGMTARTVHEPAVLRERALAGPLCGCTRWAHLSVLAAGLNLALQFFVHTRLGALDSRHAGLWRRLGRYASTRRRCIACIAPGTRSTSTATTPAC</sequence>
<name>A0A0S4TYF1_RALSL</name>
<organism evidence="1">
    <name type="scientific">Ralstonia solanacearum</name>
    <name type="common">Pseudomonas solanacearum</name>
    <dbReference type="NCBI Taxonomy" id="305"/>
    <lineage>
        <taxon>Bacteria</taxon>
        <taxon>Pseudomonadati</taxon>
        <taxon>Pseudomonadota</taxon>
        <taxon>Betaproteobacteria</taxon>
        <taxon>Burkholderiales</taxon>
        <taxon>Burkholderiaceae</taxon>
        <taxon>Ralstonia</taxon>
        <taxon>Ralstonia solanacearum species complex</taxon>
    </lineage>
</organism>
<dbReference type="EMBL" id="LN899819">
    <property type="protein sequence ID" value="CUV14709.1"/>
    <property type="molecule type" value="Genomic_DNA"/>
</dbReference>
<protein>
    <submittedName>
        <fullName evidence="1">Uncharacterized protein</fullName>
    </submittedName>
</protein>